<dbReference type="AlphaFoldDB" id="A0A455ULJ5"/>
<proteinExistence type="predicted"/>
<name>A0A455ULJ5_9GAMM</name>
<evidence type="ECO:0000313" key="2">
    <source>
        <dbReference type="EMBL" id="BBI63814.1"/>
    </source>
</evidence>
<feature type="region of interest" description="Disordered" evidence="1">
    <location>
        <begin position="1"/>
        <end position="25"/>
    </location>
</feature>
<evidence type="ECO:0000256" key="1">
    <source>
        <dbReference type="SAM" id="MobiDB-lite"/>
    </source>
</evidence>
<sequence length="70" mass="7678">MDLFQLSTATNAVGDAQATSEETLREENRRLRKVCHALMERVETGGSADTAPYAAFERSVLLAEQVRGAH</sequence>
<feature type="compositionally biased region" description="Polar residues" evidence="1">
    <location>
        <begin position="1"/>
        <end position="11"/>
    </location>
</feature>
<dbReference type="EMBL" id="AP019514">
    <property type="protein sequence ID" value="BBI63814.1"/>
    <property type="molecule type" value="Genomic_DNA"/>
</dbReference>
<evidence type="ECO:0000313" key="3">
    <source>
        <dbReference type="Proteomes" id="UP000320231"/>
    </source>
</evidence>
<accession>A0A455ULJ5</accession>
<gene>
    <name evidence="2" type="ORF">HSBAA_51200</name>
</gene>
<organism evidence="2 3">
    <name type="scientific">Vreelandella sulfidaeris</name>
    <dbReference type="NCBI Taxonomy" id="115553"/>
    <lineage>
        <taxon>Bacteria</taxon>
        <taxon>Pseudomonadati</taxon>
        <taxon>Pseudomonadota</taxon>
        <taxon>Gammaproteobacteria</taxon>
        <taxon>Oceanospirillales</taxon>
        <taxon>Halomonadaceae</taxon>
        <taxon>Vreelandella</taxon>
    </lineage>
</organism>
<dbReference type="KEGG" id="hsr:HSBAA_51200"/>
<reference evidence="2 3" key="1">
    <citation type="journal article" date="2019" name="Microbiol. Resour. Announc.">
        <title>Complete Genome Sequence of Halomonas sulfidaeris Strain Esulfide1 Isolated from a Metal Sulfide Rock at a Depth of 2,200 Meters, Obtained Using Nanopore Sequencing.</title>
        <authorList>
            <person name="Saito M."/>
            <person name="Nishigata A."/>
            <person name="Galipon J."/>
            <person name="Arakawa K."/>
        </authorList>
    </citation>
    <scope>NUCLEOTIDE SEQUENCE [LARGE SCALE GENOMIC DNA]</scope>
    <source>
        <strain evidence="2 3">ATCC BAA-803</strain>
    </source>
</reference>
<dbReference type="Proteomes" id="UP000320231">
    <property type="component" value="Chromosome"/>
</dbReference>
<protein>
    <submittedName>
        <fullName evidence="2">Uncharacterized protein</fullName>
    </submittedName>
</protein>